<evidence type="ECO:0000256" key="2">
    <source>
        <dbReference type="ARBA" id="ARBA00022112"/>
    </source>
</evidence>
<protein>
    <recommendedName>
        <fullName evidence="2">GTP cyclohydrolase 1 type 2 homolog</fullName>
    </recommendedName>
</protein>
<name>A0ABP8LCU8_9MICO</name>
<proteinExistence type="inferred from homology"/>
<keyword evidence="4" id="KW-1185">Reference proteome</keyword>
<dbReference type="InterPro" id="IPR036069">
    <property type="entry name" value="DUF34/NIF3_sf"/>
</dbReference>
<dbReference type="EMBL" id="BAABGN010000011">
    <property type="protein sequence ID" value="GAA4427268.1"/>
    <property type="molecule type" value="Genomic_DNA"/>
</dbReference>
<reference evidence="4" key="1">
    <citation type="journal article" date="2019" name="Int. J. Syst. Evol. Microbiol.">
        <title>The Global Catalogue of Microorganisms (GCM) 10K type strain sequencing project: providing services to taxonomists for standard genome sequencing and annotation.</title>
        <authorList>
            <consortium name="The Broad Institute Genomics Platform"/>
            <consortium name="The Broad Institute Genome Sequencing Center for Infectious Disease"/>
            <person name="Wu L."/>
            <person name="Ma J."/>
        </authorList>
    </citation>
    <scope>NUCLEOTIDE SEQUENCE [LARGE SCALE GENOMIC DNA]</scope>
    <source>
        <strain evidence="4">JCM 17810</strain>
    </source>
</reference>
<evidence type="ECO:0000313" key="3">
    <source>
        <dbReference type="EMBL" id="GAA4427268.1"/>
    </source>
</evidence>
<dbReference type="Proteomes" id="UP001500622">
    <property type="component" value="Unassembled WGS sequence"/>
</dbReference>
<dbReference type="Pfam" id="PF01784">
    <property type="entry name" value="DUF34_NIF3"/>
    <property type="match status" value="1"/>
</dbReference>
<organism evidence="3 4">
    <name type="scientific">Georgenia halophila</name>
    <dbReference type="NCBI Taxonomy" id="620889"/>
    <lineage>
        <taxon>Bacteria</taxon>
        <taxon>Bacillati</taxon>
        <taxon>Actinomycetota</taxon>
        <taxon>Actinomycetes</taxon>
        <taxon>Micrococcales</taxon>
        <taxon>Bogoriellaceae</taxon>
        <taxon>Georgenia</taxon>
    </lineage>
</organism>
<accession>A0ABP8LCU8</accession>
<dbReference type="InterPro" id="IPR002678">
    <property type="entry name" value="DUF34/NIF3"/>
</dbReference>
<comment type="similarity">
    <text evidence="1">Belongs to the GTP cyclohydrolase I type 2/NIF3 family.</text>
</comment>
<evidence type="ECO:0000313" key="4">
    <source>
        <dbReference type="Proteomes" id="UP001500622"/>
    </source>
</evidence>
<evidence type="ECO:0000256" key="1">
    <source>
        <dbReference type="ARBA" id="ARBA00006964"/>
    </source>
</evidence>
<dbReference type="Gene3D" id="3.40.1390.30">
    <property type="entry name" value="NIF3 (NGG1p interacting factor 3)-like"/>
    <property type="match status" value="1"/>
</dbReference>
<gene>
    <name evidence="3" type="ORF">GCM10023169_27030</name>
</gene>
<dbReference type="RefSeq" id="WP_345216783.1">
    <property type="nucleotide sequence ID" value="NZ_BAABGN010000011.1"/>
</dbReference>
<sequence>MLTAREITDRLLAEASAPPRENTVDGFVAGDPDAPVSGVATVMMPTLDALRGAVDRGCNLVISHEPLFYDHLGDHSALEADQDPVYLAKREFLVEHGLVVWRFHDGWHDRNPDGVLTGVLASLQERADVAPPEGANGTAQTTLGDLAENVGGALGASALRVVGDPELPVSLARVSVQPGFVGFARNRGGLANADVLIIGEGHEWEIGQYVTDAAALGLGKGMIVVGHAQSEAAGMDECARWLRTFLEDVPVEFVGVPDPYRAV</sequence>
<comment type="caution">
    <text evidence="3">The sequence shown here is derived from an EMBL/GenBank/DDBJ whole genome shotgun (WGS) entry which is preliminary data.</text>
</comment>
<dbReference type="SUPFAM" id="SSF102705">
    <property type="entry name" value="NIF3 (NGG1p interacting factor 3)-like"/>
    <property type="match status" value="1"/>
</dbReference>